<dbReference type="NCBIfam" id="TIGR00329">
    <property type="entry name" value="gcp_kae1"/>
    <property type="match status" value="1"/>
</dbReference>
<evidence type="ECO:0000256" key="5">
    <source>
        <dbReference type="ARBA" id="ARBA00023004"/>
    </source>
</evidence>
<feature type="binding site" evidence="8">
    <location>
        <position position="170"/>
    </location>
    <ligand>
        <name>substrate</name>
    </ligand>
</feature>
<evidence type="ECO:0000313" key="11">
    <source>
        <dbReference type="Proteomes" id="UP000295008"/>
    </source>
</evidence>
<dbReference type="SUPFAM" id="SSF53067">
    <property type="entry name" value="Actin-like ATPase domain"/>
    <property type="match status" value="2"/>
</dbReference>
<dbReference type="FunFam" id="3.30.420.40:FF:000012">
    <property type="entry name" value="tRNA N6-adenosine threonylcarbamoyltransferase"/>
    <property type="match status" value="1"/>
</dbReference>
<dbReference type="InterPro" id="IPR000905">
    <property type="entry name" value="Gcp-like_dom"/>
</dbReference>
<keyword evidence="6 8" id="KW-0012">Acyltransferase</keyword>
<dbReference type="EMBL" id="SLUN01000002">
    <property type="protein sequence ID" value="TCL76517.1"/>
    <property type="molecule type" value="Genomic_DNA"/>
</dbReference>
<dbReference type="GO" id="GO:0005737">
    <property type="term" value="C:cytoplasm"/>
    <property type="evidence" value="ECO:0007669"/>
    <property type="project" value="UniProtKB-SubCell"/>
</dbReference>
<comment type="function">
    <text evidence="8">Required for the formation of a threonylcarbamoyl group on adenosine at position 37 (t(6)A37) in tRNAs that read codons beginning with adenine. Is involved in the transfer of the threonylcarbamoyl moiety of threonylcarbamoyl-AMP (TC-AMP) to the N6 group of A37, together with TsaE and TsaB. TsaD likely plays a direct catalytic role in this reaction.</text>
</comment>
<evidence type="ECO:0000313" key="10">
    <source>
        <dbReference type="EMBL" id="TCL76517.1"/>
    </source>
</evidence>
<reference evidence="10 11" key="1">
    <citation type="submission" date="2019-03" db="EMBL/GenBank/DDBJ databases">
        <title>Genomic Encyclopedia of Type Strains, Phase IV (KMG-IV): sequencing the most valuable type-strain genomes for metagenomic binning, comparative biology and taxonomic classification.</title>
        <authorList>
            <person name="Goeker M."/>
        </authorList>
    </citation>
    <scope>NUCLEOTIDE SEQUENCE [LARGE SCALE GENOMIC DNA]</scope>
    <source>
        <strain evidence="10 11">LX-B</strain>
    </source>
</reference>
<dbReference type="EC" id="2.3.1.234" evidence="8"/>
<keyword evidence="3 8" id="KW-0819">tRNA processing</keyword>
<feature type="binding site" evidence="8">
    <location>
        <position position="118"/>
    </location>
    <ligand>
        <name>Fe cation</name>
        <dbReference type="ChEBI" id="CHEBI:24875"/>
    </ligand>
</feature>
<evidence type="ECO:0000256" key="2">
    <source>
        <dbReference type="ARBA" id="ARBA00022679"/>
    </source>
</evidence>
<dbReference type="Gene3D" id="3.30.420.40">
    <property type="match status" value="2"/>
</dbReference>
<organism evidence="10 11">
    <name type="scientific">Hydrogenispora ethanolica</name>
    <dbReference type="NCBI Taxonomy" id="1082276"/>
    <lineage>
        <taxon>Bacteria</taxon>
        <taxon>Bacillati</taxon>
        <taxon>Bacillota</taxon>
        <taxon>Hydrogenispora</taxon>
    </lineage>
</organism>
<dbReference type="PANTHER" id="PTHR11735:SF6">
    <property type="entry name" value="TRNA N6-ADENOSINE THREONYLCARBAMOYLTRANSFERASE, MITOCHONDRIAL"/>
    <property type="match status" value="1"/>
</dbReference>
<dbReference type="InterPro" id="IPR043129">
    <property type="entry name" value="ATPase_NBD"/>
</dbReference>
<name>A0A4V2QGN3_HYDET</name>
<proteinExistence type="inferred from homology"/>
<dbReference type="PRINTS" id="PR00789">
    <property type="entry name" value="OSIALOPTASE"/>
</dbReference>
<dbReference type="InterPro" id="IPR022450">
    <property type="entry name" value="TsaD"/>
</dbReference>
<dbReference type="CDD" id="cd24133">
    <property type="entry name" value="ASKHA_NBD_TsaD_bac"/>
    <property type="match status" value="1"/>
</dbReference>
<gene>
    <name evidence="8" type="primary">tsaD</name>
    <name evidence="10" type="ORF">EDC14_1002276</name>
</gene>
<evidence type="ECO:0000256" key="7">
    <source>
        <dbReference type="ARBA" id="ARBA00048117"/>
    </source>
</evidence>
<dbReference type="GO" id="GO:0061711">
    <property type="term" value="F:tRNA N(6)-L-threonylcarbamoyladenine synthase activity"/>
    <property type="evidence" value="ECO:0007669"/>
    <property type="project" value="UniProtKB-EC"/>
</dbReference>
<dbReference type="HAMAP" id="MF_01445">
    <property type="entry name" value="TsaD"/>
    <property type="match status" value="1"/>
</dbReference>
<comment type="cofactor">
    <cofactor evidence="8">
        <name>Fe(2+)</name>
        <dbReference type="ChEBI" id="CHEBI:29033"/>
    </cofactor>
    <text evidence="8">Binds 1 Fe(2+) ion per subunit.</text>
</comment>
<dbReference type="RefSeq" id="WP_132012688.1">
    <property type="nucleotide sequence ID" value="NZ_SLUN01000002.1"/>
</dbReference>
<feature type="binding site" evidence="8">
    <location>
        <begin position="137"/>
        <end position="141"/>
    </location>
    <ligand>
        <name>substrate</name>
    </ligand>
</feature>
<dbReference type="AlphaFoldDB" id="A0A4V2QGN3"/>
<feature type="binding site" evidence="8">
    <location>
        <position position="187"/>
    </location>
    <ligand>
        <name>substrate</name>
    </ligand>
</feature>
<dbReference type="GO" id="GO:0005506">
    <property type="term" value="F:iron ion binding"/>
    <property type="evidence" value="ECO:0007669"/>
    <property type="project" value="UniProtKB-UniRule"/>
</dbReference>
<dbReference type="PANTHER" id="PTHR11735">
    <property type="entry name" value="TRNA N6-ADENOSINE THREONYLCARBAMOYLTRANSFERASE"/>
    <property type="match status" value="1"/>
</dbReference>
<dbReference type="FunFam" id="3.30.420.40:FF:000040">
    <property type="entry name" value="tRNA N6-adenosine threonylcarbamoyltransferase"/>
    <property type="match status" value="1"/>
</dbReference>
<keyword evidence="4 8" id="KW-0479">Metal-binding</keyword>
<dbReference type="NCBIfam" id="TIGR03723">
    <property type="entry name" value="T6A_TsaD_YgjD"/>
    <property type="match status" value="1"/>
</dbReference>
<comment type="catalytic activity">
    <reaction evidence="7 8">
        <text>L-threonylcarbamoyladenylate + adenosine(37) in tRNA = N(6)-L-threonylcarbamoyladenosine(37) in tRNA + AMP + H(+)</text>
        <dbReference type="Rhea" id="RHEA:37059"/>
        <dbReference type="Rhea" id="RHEA-COMP:10162"/>
        <dbReference type="Rhea" id="RHEA-COMP:10163"/>
        <dbReference type="ChEBI" id="CHEBI:15378"/>
        <dbReference type="ChEBI" id="CHEBI:73682"/>
        <dbReference type="ChEBI" id="CHEBI:74411"/>
        <dbReference type="ChEBI" id="CHEBI:74418"/>
        <dbReference type="ChEBI" id="CHEBI:456215"/>
        <dbReference type="EC" id="2.3.1.234"/>
    </reaction>
</comment>
<evidence type="ECO:0000256" key="3">
    <source>
        <dbReference type="ARBA" id="ARBA00022694"/>
    </source>
</evidence>
<feature type="binding site" evidence="8">
    <location>
        <position position="183"/>
    </location>
    <ligand>
        <name>substrate</name>
    </ligand>
</feature>
<evidence type="ECO:0000259" key="9">
    <source>
        <dbReference type="Pfam" id="PF00814"/>
    </source>
</evidence>
<dbReference type="InterPro" id="IPR017861">
    <property type="entry name" value="KAE1/TsaD"/>
</dbReference>
<dbReference type="Pfam" id="PF00814">
    <property type="entry name" value="TsaD"/>
    <property type="match status" value="1"/>
</dbReference>
<keyword evidence="2 8" id="KW-0808">Transferase</keyword>
<evidence type="ECO:0000256" key="1">
    <source>
        <dbReference type="ARBA" id="ARBA00022490"/>
    </source>
</evidence>
<comment type="subcellular location">
    <subcellularLocation>
        <location evidence="8">Cytoplasm</location>
    </subcellularLocation>
</comment>
<feature type="binding site" evidence="8">
    <location>
        <position position="114"/>
    </location>
    <ligand>
        <name>Fe cation</name>
        <dbReference type="ChEBI" id="CHEBI:24875"/>
    </ligand>
</feature>
<evidence type="ECO:0000256" key="6">
    <source>
        <dbReference type="ARBA" id="ARBA00023315"/>
    </source>
</evidence>
<protein>
    <recommendedName>
        <fullName evidence="8">tRNA N6-adenosine threonylcarbamoyltransferase</fullName>
        <ecNumber evidence="8">2.3.1.234</ecNumber>
    </recommendedName>
    <alternativeName>
        <fullName evidence="8">N6-L-threonylcarbamoyladenine synthase</fullName>
        <shortName evidence="8">t(6)A synthase</shortName>
    </alternativeName>
    <alternativeName>
        <fullName evidence="8">t(6)A37 threonylcarbamoyladenosine biosynthesis protein TsaD</fullName>
    </alternativeName>
    <alternativeName>
        <fullName evidence="8">tRNA threonylcarbamoyladenosine biosynthesis protein TsaD</fullName>
    </alternativeName>
</protein>
<feature type="domain" description="Gcp-like" evidence="9">
    <location>
        <begin position="27"/>
        <end position="310"/>
    </location>
</feature>
<comment type="caution">
    <text evidence="10">The sequence shown here is derived from an EMBL/GenBank/DDBJ whole genome shotgun (WGS) entry which is preliminary data.</text>
</comment>
<evidence type="ECO:0000256" key="4">
    <source>
        <dbReference type="ARBA" id="ARBA00022723"/>
    </source>
</evidence>
<dbReference type="GO" id="GO:0002949">
    <property type="term" value="P:tRNA threonylcarbamoyladenosine modification"/>
    <property type="evidence" value="ECO:0007669"/>
    <property type="project" value="UniProtKB-UniRule"/>
</dbReference>
<sequence>MKPFITLGIESSCDETSVAVIADGTVIRSNIISSQLEQHAKFGGVVPEIAARCHLEAVLPIYRLALAEAGITLEEVDLIAATYGPGLIGSLLVGLSFAKGLALAKKIPFIGVNHIEGHIYANILERPEVKPPLVCLTVSGGHTDLLYLEKWGSYRILGRTRDDAAGEAFDKVARVLGLGYPGGPQIDRIAREAADDLEFVQPKGFGGNYDFSFSGLKTAVINYLHRQKQLGEAVDSARVAASFQRQAVAQLTSRLFKAVDDLGVRTILLSGGVAANSKLRQVCLAEAERRGIRCLYPPLTLCTDNAAMIAAAGYFRFQSEGPSDLEITAQPDLCL</sequence>
<dbReference type="Proteomes" id="UP000295008">
    <property type="component" value="Unassembled WGS sequence"/>
</dbReference>
<feature type="binding site" evidence="8">
    <location>
        <position position="304"/>
    </location>
    <ligand>
        <name>Fe cation</name>
        <dbReference type="ChEBI" id="CHEBI:24875"/>
    </ligand>
</feature>
<evidence type="ECO:0000256" key="8">
    <source>
        <dbReference type="HAMAP-Rule" id="MF_01445"/>
    </source>
</evidence>
<accession>A0A4V2QGN3</accession>
<comment type="similarity">
    <text evidence="8">Belongs to the KAE1 / TsaD family.</text>
</comment>
<keyword evidence="11" id="KW-1185">Reference proteome</keyword>
<feature type="binding site" evidence="8">
    <location>
        <position position="276"/>
    </location>
    <ligand>
        <name>substrate</name>
    </ligand>
</feature>
<keyword evidence="1 8" id="KW-0963">Cytoplasm</keyword>
<keyword evidence="5 8" id="KW-0408">Iron</keyword>
<dbReference type="OrthoDB" id="9806197at2"/>